<dbReference type="EMBL" id="JBHSGN010000078">
    <property type="protein sequence ID" value="MFC4674679.1"/>
    <property type="molecule type" value="Genomic_DNA"/>
</dbReference>
<evidence type="ECO:0000256" key="1">
    <source>
        <dbReference type="SAM" id="MobiDB-lite"/>
    </source>
</evidence>
<evidence type="ECO:0000313" key="2">
    <source>
        <dbReference type="EMBL" id="MFC4674679.1"/>
    </source>
</evidence>
<accession>A0ABV9KWS1</accession>
<dbReference type="Proteomes" id="UP001596023">
    <property type="component" value="Unassembled WGS sequence"/>
</dbReference>
<reference evidence="3" key="1">
    <citation type="journal article" date="2019" name="Int. J. Syst. Evol. Microbiol.">
        <title>The Global Catalogue of Microorganisms (GCM) 10K type strain sequencing project: providing services to taxonomists for standard genome sequencing and annotation.</title>
        <authorList>
            <consortium name="The Broad Institute Genomics Platform"/>
            <consortium name="The Broad Institute Genome Sequencing Center for Infectious Disease"/>
            <person name="Wu L."/>
            <person name="Ma J."/>
        </authorList>
    </citation>
    <scope>NUCLEOTIDE SEQUENCE [LARGE SCALE GENOMIC DNA]</scope>
    <source>
        <strain evidence="3">CCUG 66188</strain>
    </source>
</reference>
<name>A0ABV9KWS1_9BACT</name>
<comment type="caution">
    <text evidence="2">The sequence shown here is derived from an EMBL/GenBank/DDBJ whole genome shotgun (WGS) entry which is preliminary data.</text>
</comment>
<proteinExistence type="predicted"/>
<gene>
    <name evidence="2" type="ORF">ACFO6W_13325</name>
</gene>
<organism evidence="2 3">
    <name type="scientific">Dysgonomonas termitidis</name>
    <dbReference type="NCBI Taxonomy" id="1516126"/>
    <lineage>
        <taxon>Bacteria</taxon>
        <taxon>Pseudomonadati</taxon>
        <taxon>Bacteroidota</taxon>
        <taxon>Bacteroidia</taxon>
        <taxon>Bacteroidales</taxon>
        <taxon>Dysgonomonadaceae</taxon>
        <taxon>Dysgonomonas</taxon>
    </lineage>
</organism>
<keyword evidence="3" id="KW-1185">Reference proteome</keyword>
<sequence>MYAADDLLHPLSSYVTGQEVLRGGKAPSNKTGNPHSHRQRYSRVLNGGARSGLPVSGKNHPRFAPVFFRKTLPRLDPAFSGL</sequence>
<dbReference type="RefSeq" id="WP_379997209.1">
    <property type="nucleotide sequence ID" value="NZ_JBHSGN010000078.1"/>
</dbReference>
<protein>
    <submittedName>
        <fullName evidence="2">Uncharacterized protein</fullName>
    </submittedName>
</protein>
<evidence type="ECO:0000313" key="3">
    <source>
        <dbReference type="Proteomes" id="UP001596023"/>
    </source>
</evidence>
<feature type="region of interest" description="Disordered" evidence="1">
    <location>
        <begin position="19"/>
        <end position="39"/>
    </location>
</feature>